<protein>
    <submittedName>
        <fullName evidence="2">Uncharacterized protein</fullName>
    </submittedName>
</protein>
<proteinExistence type="predicted"/>
<sequence length="135" mass="15845">EEEVRKAKDEYANHYETYKQQYDRFRAVNPDGSESELENFFGPYHVQRGDLAYRQLRGAEIALKKAQATAKKAGVLDPNSPDQESDFFSVKGEGPHREHPELMIKNFNRKRIQQWMEDPEKTSRHDKEEIKFALS</sequence>
<reference evidence="2" key="1">
    <citation type="journal article" date="2020" name="Stud. Mycol.">
        <title>101 Dothideomycetes genomes: a test case for predicting lifestyles and emergence of pathogens.</title>
        <authorList>
            <person name="Haridas S."/>
            <person name="Albert R."/>
            <person name="Binder M."/>
            <person name="Bloem J."/>
            <person name="Labutti K."/>
            <person name="Salamov A."/>
            <person name="Andreopoulos B."/>
            <person name="Baker S."/>
            <person name="Barry K."/>
            <person name="Bills G."/>
            <person name="Bluhm B."/>
            <person name="Cannon C."/>
            <person name="Castanera R."/>
            <person name="Culley D."/>
            <person name="Daum C."/>
            <person name="Ezra D."/>
            <person name="Gonzalez J."/>
            <person name="Henrissat B."/>
            <person name="Kuo A."/>
            <person name="Liang C."/>
            <person name="Lipzen A."/>
            <person name="Lutzoni F."/>
            <person name="Magnuson J."/>
            <person name="Mondo S."/>
            <person name="Nolan M."/>
            <person name="Ohm R."/>
            <person name="Pangilinan J."/>
            <person name="Park H.-J."/>
            <person name="Ramirez L."/>
            <person name="Alfaro M."/>
            <person name="Sun H."/>
            <person name="Tritt A."/>
            <person name="Yoshinaga Y."/>
            <person name="Zwiers L.-H."/>
            <person name="Turgeon B."/>
            <person name="Goodwin S."/>
            <person name="Spatafora J."/>
            <person name="Crous P."/>
            <person name="Grigoriev I."/>
        </authorList>
    </citation>
    <scope>NUCLEOTIDE SEQUENCE</scope>
    <source>
        <strain evidence="2">CBS 122368</strain>
    </source>
</reference>
<dbReference type="AlphaFoldDB" id="A0A6A6IK51"/>
<evidence type="ECO:0000313" key="3">
    <source>
        <dbReference type="Proteomes" id="UP000800094"/>
    </source>
</evidence>
<feature type="non-terminal residue" evidence="2">
    <location>
        <position position="1"/>
    </location>
</feature>
<dbReference type="EMBL" id="ML987194">
    <property type="protein sequence ID" value="KAF2250448.1"/>
    <property type="molecule type" value="Genomic_DNA"/>
</dbReference>
<gene>
    <name evidence="2" type="ORF">BU26DRAFT_386390</name>
</gene>
<dbReference type="GeneID" id="54575972"/>
<feature type="region of interest" description="Disordered" evidence="1">
    <location>
        <begin position="70"/>
        <end position="100"/>
    </location>
</feature>
<keyword evidence="3" id="KW-1185">Reference proteome</keyword>
<accession>A0A6A6IK51</accession>
<dbReference type="OrthoDB" id="3687359at2759"/>
<name>A0A6A6IK51_9PLEO</name>
<dbReference type="RefSeq" id="XP_033685452.1">
    <property type="nucleotide sequence ID" value="XM_033822642.1"/>
</dbReference>
<evidence type="ECO:0000256" key="1">
    <source>
        <dbReference type="SAM" id="MobiDB-lite"/>
    </source>
</evidence>
<feature type="region of interest" description="Disordered" evidence="1">
    <location>
        <begin position="116"/>
        <end position="135"/>
    </location>
</feature>
<organism evidence="2 3">
    <name type="scientific">Trematosphaeria pertusa</name>
    <dbReference type="NCBI Taxonomy" id="390896"/>
    <lineage>
        <taxon>Eukaryota</taxon>
        <taxon>Fungi</taxon>
        <taxon>Dikarya</taxon>
        <taxon>Ascomycota</taxon>
        <taxon>Pezizomycotina</taxon>
        <taxon>Dothideomycetes</taxon>
        <taxon>Pleosporomycetidae</taxon>
        <taxon>Pleosporales</taxon>
        <taxon>Massarineae</taxon>
        <taxon>Trematosphaeriaceae</taxon>
        <taxon>Trematosphaeria</taxon>
    </lineage>
</organism>
<feature type="non-terminal residue" evidence="2">
    <location>
        <position position="135"/>
    </location>
</feature>
<feature type="compositionally biased region" description="Basic and acidic residues" evidence="1">
    <location>
        <begin position="118"/>
        <end position="135"/>
    </location>
</feature>
<evidence type="ECO:0000313" key="2">
    <source>
        <dbReference type="EMBL" id="KAF2250448.1"/>
    </source>
</evidence>
<dbReference type="Proteomes" id="UP000800094">
    <property type="component" value="Unassembled WGS sequence"/>
</dbReference>